<dbReference type="GO" id="GO:0016117">
    <property type="term" value="P:carotenoid biosynthetic process"/>
    <property type="evidence" value="ECO:0007669"/>
    <property type="project" value="UniProtKB-KW"/>
</dbReference>
<dbReference type="PANTHER" id="PTHR43734:SF1">
    <property type="entry name" value="PHYTOENE DESATURASE"/>
    <property type="match status" value="1"/>
</dbReference>
<feature type="domain" description="Amine oxidase" evidence="6">
    <location>
        <begin position="18"/>
        <end position="492"/>
    </location>
</feature>
<dbReference type="EC" id="1.3.99.26" evidence="7"/>
<keyword evidence="8" id="KW-1185">Reference proteome</keyword>
<protein>
    <submittedName>
        <fullName evidence="7">All-trans-zeta-carotene desaturase</fullName>
        <ecNumber evidence="7">1.3.99.26</ecNumber>
    </submittedName>
</protein>
<gene>
    <name evidence="7" type="primary">carC</name>
    <name evidence="7" type="ORF">BSF38_05170</name>
</gene>
<accession>A0A1U7CXC8</accession>
<keyword evidence="3 5" id="KW-0125">Carotenoid biosynthesis</keyword>
<sequence>MPAPADSKRVVIVGAGPGGLAAAMLLAAAGCKVTVLERQPYVGGRTSTFEADGFRFDLGPTFFLYPRVLESIFAAVGRDLHQETTMIRLDPQYHLVFGAGGEIKATPDVERMEREIAAFSPRDALQLRRFLDDNRVKMNAFRTVLESPFLRWRDMLSPRLAKMLPILRPWLSLDGELKRYFDDPRVRLAMTFQSKYLGMSPFNCPSLFSILSFLEYEYGVHHPVGGCGAVSQAMARVAESLGATISLDDEVEEILFEGRKAVGVRSRSGVHHADALVINADFARAMKRLVPNHLRPRWSDRKIARKRFSCSTYMLYLGIEGRYDDLAHHTIHLADDYLANLDDIETRHVLSDDPSFYVQNACVTDPSLAPPGKSTLYVLLPVTHQHSNVDWAREAPRFRKLALRQLAKIGLDDVAERIVFERQVTPADWDQQHEIHLGATFNLAHNLSQMLYLRPRNRFEGLESVYLVGGGTHPGSGLPVIYESARITSRLIGEDLGVPVVVDGEVSDRRATAAALIGVA</sequence>
<dbReference type="InterPro" id="IPR014105">
    <property type="entry name" value="Carotenoid/retinoid_OxRdtase"/>
</dbReference>
<dbReference type="NCBIfam" id="TIGR02734">
    <property type="entry name" value="crtI_fam"/>
    <property type="match status" value="1"/>
</dbReference>
<evidence type="ECO:0000256" key="1">
    <source>
        <dbReference type="ARBA" id="ARBA00004829"/>
    </source>
</evidence>
<dbReference type="RefSeq" id="WP_076349927.1">
    <property type="nucleotide sequence ID" value="NZ_CP019082.1"/>
</dbReference>
<evidence type="ECO:0000256" key="5">
    <source>
        <dbReference type="RuleBase" id="RU362075"/>
    </source>
</evidence>
<dbReference type="GO" id="GO:0016491">
    <property type="term" value="F:oxidoreductase activity"/>
    <property type="evidence" value="ECO:0007669"/>
    <property type="project" value="UniProtKB-KW"/>
</dbReference>
<evidence type="ECO:0000259" key="6">
    <source>
        <dbReference type="Pfam" id="PF01593"/>
    </source>
</evidence>
<evidence type="ECO:0000313" key="7">
    <source>
        <dbReference type="EMBL" id="APW63597.1"/>
    </source>
</evidence>
<dbReference type="SUPFAM" id="SSF51905">
    <property type="entry name" value="FAD/NAD(P)-binding domain"/>
    <property type="match status" value="1"/>
</dbReference>
<proteinExistence type="inferred from homology"/>
<comment type="pathway">
    <text evidence="1 5">Carotenoid biosynthesis.</text>
</comment>
<dbReference type="OrthoDB" id="9814556at2"/>
<evidence type="ECO:0000256" key="3">
    <source>
        <dbReference type="ARBA" id="ARBA00022746"/>
    </source>
</evidence>
<comment type="similarity">
    <text evidence="2 5">Belongs to the carotenoid/retinoid oxidoreductase family.</text>
</comment>
<name>A0A1U7CXC8_9BACT</name>
<keyword evidence="4 5" id="KW-0560">Oxidoreductase</keyword>
<evidence type="ECO:0000256" key="4">
    <source>
        <dbReference type="ARBA" id="ARBA00023002"/>
    </source>
</evidence>
<evidence type="ECO:0000313" key="8">
    <source>
        <dbReference type="Proteomes" id="UP000186309"/>
    </source>
</evidence>
<dbReference type="KEGG" id="pbor:BSF38_05170"/>
<dbReference type="PRINTS" id="PR00419">
    <property type="entry name" value="ADXRDTASE"/>
</dbReference>
<reference evidence="8" key="1">
    <citation type="submission" date="2016-12" db="EMBL/GenBank/DDBJ databases">
        <title>Comparative genomics of four Isosphaeraceae planctomycetes: a common pool of plasmids and glycoside hydrolase genes.</title>
        <authorList>
            <person name="Ivanova A."/>
        </authorList>
    </citation>
    <scope>NUCLEOTIDE SEQUENCE [LARGE SCALE GENOMIC DNA]</scope>
    <source>
        <strain evidence="8">PX4</strain>
    </source>
</reference>
<dbReference type="PANTHER" id="PTHR43734">
    <property type="entry name" value="PHYTOENE DESATURASE"/>
    <property type="match status" value="1"/>
</dbReference>
<dbReference type="EMBL" id="CP019082">
    <property type="protein sequence ID" value="APW63597.1"/>
    <property type="molecule type" value="Genomic_DNA"/>
</dbReference>
<organism evidence="7 8">
    <name type="scientific">Paludisphaera borealis</name>
    <dbReference type="NCBI Taxonomy" id="1387353"/>
    <lineage>
        <taxon>Bacteria</taxon>
        <taxon>Pseudomonadati</taxon>
        <taxon>Planctomycetota</taxon>
        <taxon>Planctomycetia</taxon>
        <taxon>Isosphaerales</taxon>
        <taxon>Isosphaeraceae</taxon>
        <taxon>Paludisphaera</taxon>
    </lineage>
</organism>
<dbReference type="Pfam" id="PF01593">
    <property type="entry name" value="Amino_oxidase"/>
    <property type="match status" value="1"/>
</dbReference>
<dbReference type="Gene3D" id="3.50.50.60">
    <property type="entry name" value="FAD/NAD(P)-binding domain"/>
    <property type="match status" value="2"/>
</dbReference>
<dbReference type="InterPro" id="IPR002937">
    <property type="entry name" value="Amino_oxidase"/>
</dbReference>
<dbReference type="STRING" id="1387353.BSF38_05170"/>
<dbReference type="Proteomes" id="UP000186309">
    <property type="component" value="Chromosome"/>
</dbReference>
<dbReference type="InterPro" id="IPR036188">
    <property type="entry name" value="FAD/NAD-bd_sf"/>
</dbReference>
<evidence type="ECO:0000256" key="2">
    <source>
        <dbReference type="ARBA" id="ARBA00006046"/>
    </source>
</evidence>
<dbReference type="AlphaFoldDB" id="A0A1U7CXC8"/>